<dbReference type="EMBL" id="JBFDAA010000007">
    <property type="protein sequence ID" value="KAL1130919.1"/>
    <property type="molecule type" value="Genomic_DNA"/>
</dbReference>
<name>A0ABD0Z6B2_9HEMI</name>
<organism evidence="2 3">
    <name type="scientific">Ranatra chinensis</name>
    <dbReference type="NCBI Taxonomy" id="642074"/>
    <lineage>
        <taxon>Eukaryota</taxon>
        <taxon>Metazoa</taxon>
        <taxon>Ecdysozoa</taxon>
        <taxon>Arthropoda</taxon>
        <taxon>Hexapoda</taxon>
        <taxon>Insecta</taxon>
        <taxon>Pterygota</taxon>
        <taxon>Neoptera</taxon>
        <taxon>Paraneoptera</taxon>
        <taxon>Hemiptera</taxon>
        <taxon>Heteroptera</taxon>
        <taxon>Panheteroptera</taxon>
        <taxon>Nepomorpha</taxon>
        <taxon>Nepidae</taxon>
        <taxon>Ranatrinae</taxon>
        <taxon>Ranatra</taxon>
    </lineage>
</organism>
<feature type="compositionally biased region" description="Acidic residues" evidence="1">
    <location>
        <begin position="17"/>
        <end position="31"/>
    </location>
</feature>
<feature type="compositionally biased region" description="Basic and acidic residues" evidence="1">
    <location>
        <begin position="32"/>
        <end position="60"/>
    </location>
</feature>
<dbReference type="Proteomes" id="UP001558652">
    <property type="component" value="Unassembled WGS sequence"/>
</dbReference>
<accession>A0ABD0Z6B2</accession>
<sequence>MFILPFQLRSRIRLSGEAEERDEGIDSDAEGVAERAQEEPLPHEGREDHARHHHEDDPHPGVHVVRQRQAEAQEGEQDDLGAQEQDGRRRRQRPLRLRRQGQGRHGGRQDENVQR</sequence>
<dbReference type="AlphaFoldDB" id="A0ABD0Z6B2"/>
<proteinExistence type="predicted"/>
<comment type="caution">
    <text evidence="2">The sequence shown here is derived from an EMBL/GenBank/DDBJ whole genome shotgun (WGS) entry which is preliminary data.</text>
</comment>
<gene>
    <name evidence="2" type="ORF">AAG570_012160</name>
</gene>
<feature type="compositionally biased region" description="Basic residues" evidence="1">
    <location>
        <begin position="88"/>
        <end position="106"/>
    </location>
</feature>
<evidence type="ECO:0000313" key="2">
    <source>
        <dbReference type="EMBL" id="KAL1130919.1"/>
    </source>
</evidence>
<evidence type="ECO:0000313" key="3">
    <source>
        <dbReference type="Proteomes" id="UP001558652"/>
    </source>
</evidence>
<evidence type="ECO:0000256" key="1">
    <source>
        <dbReference type="SAM" id="MobiDB-lite"/>
    </source>
</evidence>
<keyword evidence="3" id="KW-1185">Reference proteome</keyword>
<feature type="region of interest" description="Disordered" evidence="1">
    <location>
        <begin position="9"/>
        <end position="115"/>
    </location>
</feature>
<reference evidence="2 3" key="1">
    <citation type="submission" date="2024-07" db="EMBL/GenBank/DDBJ databases">
        <title>Chromosome-level genome assembly of the water stick insect Ranatra chinensis (Heteroptera: Nepidae).</title>
        <authorList>
            <person name="Liu X."/>
        </authorList>
    </citation>
    <scope>NUCLEOTIDE SEQUENCE [LARGE SCALE GENOMIC DNA]</scope>
    <source>
        <strain evidence="2">Cailab_2021Rc</strain>
        <tissue evidence="2">Muscle</tissue>
    </source>
</reference>
<protein>
    <submittedName>
        <fullName evidence="2">Uncharacterized protein</fullName>
    </submittedName>
</protein>